<gene>
    <name evidence="4" type="ORF">PTSG_03111</name>
</gene>
<dbReference type="GO" id="GO:0005886">
    <property type="term" value="C:plasma membrane"/>
    <property type="evidence" value="ECO:0007669"/>
    <property type="project" value="TreeGrafter"/>
</dbReference>
<keyword evidence="4" id="KW-0418">Kinase</keyword>
<dbReference type="InterPro" id="IPR008266">
    <property type="entry name" value="Tyr_kinase_AS"/>
</dbReference>
<name>F2U495_SALR5</name>
<dbReference type="Pfam" id="PF07714">
    <property type="entry name" value="PK_Tyr_Ser-Thr"/>
    <property type="match status" value="1"/>
</dbReference>
<feature type="compositionally biased region" description="Polar residues" evidence="1">
    <location>
        <begin position="713"/>
        <end position="725"/>
    </location>
</feature>
<dbReference type="Gene3D" id="2.30.29.30">
    <property type="entry name" value="Pleckstrin-homology domain (PH domain)/Phosphotyrosine-binding domain (PTB)"/>
    <property type="match status" value="1"/>
</dbReference>
<dbReference type="GO" id="GO:0007169">
    <property type="term" value="P:cell surface receptor protein tyrosine kinase signaling pathway"/>
    <property type="evidence" value="ECO:0007669"/>
    <property type="project" value="TreeGrafter"/>
</dbReference>
<feature type="domain" description="Protein kinase" evidence="3">
    <location>
        <begin position="340"/>
        <end position="645"/>
    </location>
</feature>
<evidence type="ECO:0000313" key="4">
    <source>
        <dbReference type="EMBL" id="EGD82461.1"/>
    </source>
</evidence>
<feature type="compositionally biased region" description="Basic and acidic residues" evidence="1">
    <location>
        <begin position="729"/>
        <end position="741"/>
    </location>
</feature>
<dbReference type="InterPro" id="IPR001245">
    <property type="entry name" value="Ser-Thr/Tyr_kinase_cat_dom"/>
</dbReference>
<dbReference type="InParanoid" id="F2U495"/>
<dbReference type="GO" id="GO:0005524">
    <property type="term" value="F:ATP binding"/>
    <property type="evidence" value="ECO:0007669"/>
    <property type="project" value="InterPro"/>
</dbReference>
<evidence type="ECO:0000259" key="2">
    <source>
        <dbReference type="PROSITE" id="PS01179"/>
    </source>
</evidence>
<keyword evidence="5" id="KW-1185">Reference proteome</keyword>
<dbReference type="SUPFAM" id="SSF50729">
    <property type="entry name" value="PH domain-like"/>
    <property type="match status" value="1"/>
</dbReference>
<dbReference type="GO" id="GO:0004714">
    <property type="term" value="F:transmembrane receptor protein tyrosine kinase activity"/>
    <property type="evidence" value="ECO:0007669"/>
    <property type="project" value="TreeGrafter"/>
</dbReference>
<dbReference type="PRINTS" id="PR00109">
    <property type="entry name" value="TYRKINASE"/>
</dbReference>
<dbReference type="GeneID" id="16076284"/>
<dbReference type="KEGG" id="sre:PTSG_03111"/>
<feature type="compositionally biased region" description="Polar residues" evidence="1">
    <location>
        <begin position="321"/>
        <end position="331"/>
    </location>
</feature>
<evidence type="ECO:0000259" key="3">
    <source>
        <dbReference type="PROSITE" id="PS50011"/>
    </source>
</evidence>
<accession>F2U495</accession>
<dbReference type="eggNOG" id="KOG1095">
    <property type="taxonomic scope" value="Eukaryota"/>
</dbReference>
<dbReference type="GO" id="GO:0043235">
    <property type="term" value="C:receptor complex"/>
    <property type="evidence" value="ECO:0007669"/>
    <property type="project" value="TreeGrafter"/>
</dbReference>
<dbReference type="PANTHER" id="PTHR24416:SF600">
    <property type="entry name" value="PDGF- AND VEGF-RECEPTOR RELATED, ISOFORM J"/>
    <property type="match status" value="1"/>
</dbReference>
<dbReference type="OrthoDB" id="346907at2759"/>
<dbReference type="CDD" id="cd00192">
    <property type="entry name" value="PTKc"/>
    <property type="match status" value="1"/>
</dbReference>
<dbReference type="InterPro" id="IPR011009">
    <property type="entry name" value="Kinase-like_dom_sf"/>
</dbReference>
<dbReference type="PROSITE" id="PS00109">
    <property type="entry name" value="PROTEIN_KINASE_TYR"/>
    <property type="match status" value="1"/>
</dbReference>
<organism evidence="5">
    <name type="scientific">Salpingoeca rosetta (strain ATCC 50818 / BSB-021)</name>
    <dbReference type="NCBI Taxonomy" id="946362"/>
    <lineage>
        <taxon>Eukaryota</taxon>
        <taxon>Choanoflagellata</taxon>
        <taxon>Craspedida</taxon>
        <taxon>Salpingoecidae</taxon>
        <taxon>Salpingoeca</taxon>
    </lineage>
</organism>
<dbReference type="PROSITE" id="PS01179">
    <property type="entry name" value="PID"/>
    <property type="match status" value="1"/>
</dbReference>
<reference evidence="4" key="1">
    <citation type="submission" date="2009-08" db="EMBL/GenBank/DDBJ databases">
        <title>Annotation of Salpingoeca rosetta.</title>
        <authorList>
            <consortium name="The Broad Institute Genome Sequencing Platform"/>
            <person name="Russ C."/>
            <person name="Cuomo C."/>
            <person name="Burger G."/>
            <person name="Gray M.W."/>
            <person name="Holland P.W.H."/>
            <person name="King N."/>
            <person name="Lang F.B.F."/>
            <person name="Roger A.J."/>
            <person name="Ruiz-Trillo I."/>
            <person name="Young S.K."/>
            <person name="Zeng Q."/>
            <person name="Gargeya S."/>
            <person name="Alvarado L."/>
            <person name="Berlin A."/>
            <person name="Chapman S.B."/>
            <person name="Chen Z."/>
            <person name="Freedman E."/>
            <person name="Gellesch M."/>
            <person name="Goldberg J."/>
            <person name="Griggs A."/>
            <person name="Gujja S."/>
            <person name="Heilman E."/>
            <person name="Heiman D."/>
            <person name="Howarth C."/>
            <person name="Mehta T."/>
            <person name="Neiman D."/>
            <person name="Pearson M."/>
            <person name="Roberts A."/>
            <person name="Saif S."/>
            <person name="Shea T."/>
            <person name="Shenoy N."/>
            <person name="Sisk P."/>
            <person name="Stolte C."/>
            <person name="Sykes S."/>
            <person name="White J."/>
            <person name="Yandava C."/>
            <person name="Haas B."/>
            <person name="Nusbaum C."/>
            <person name="Birren B."/>
        </authorList>
    </citation>
    <scope>NUCLEOTIDE SEQUENCE [LARGE SCALE GENOMIC DNA]</scope>
    <source>
        <strain evidence="4">ATCC 50818</strain>
    </source>
</reference>
<dbReference type="OMA" id="TINMAPE"/>
<dbReference type="EMBL" id="GL832961">
    <property type="protein sequence ID" value="EGD82461.1"/>
    <property type="molecule type" value="Genomic_DNA"/>
</dbReference>
<dbReference type="PANTHER" id="PTHR24416">
    <property type="entry name" value="TYROSINE-PROTEIN KINASE RECEPTOR"/>
    <property type="match status" value="1"/>
</dbReference>
<evidence type="ECO:0000256" key="1">
    <source>
        <dbReference type="SAM" id="MobiDB-lite"/>
    </source>
</evidence>
<feature type="domain" description="PID" evidence="2">
    <location>
        <begin position="176"/>
        <end position="293"/>
    </location>
</feature>
<dbReference type="SUPFAM" id="SSF56112">
    <property type="entry name" value="Protein kinase-like (PK-like)"/>
    <property type="match status" value="1"/>
</dbReference>
<dbReference type="Gene3D" id="1.10.510.10">
    <property type="entry name" value="Transferase(Phosphotransferase) domain 1"/>
    <property type="match status" value="1"/>
</dbReference>
<dbReference type="InterPro" id="IPR000719">
    <property type="entry name" value="Prot_kinase_dom"/>
</dbReference>
<dbReference type="Gene3D" id="3.30.200.20">
    <property type="entry name" value="Phosphorylase Kinase, domain 1"/>
    <property type="match status" value="1"/>
</dbReference>
<feature type="region of interest" description="Disordered" evidence="1">
    <location>
        <begin position="298"/>
        <end position="334"/>
    </location>
</feature>
<proteinExistence type="predicted"/>
<dbReference type="InterPro" id="IPR050122">
    <property type="entry name" value="RTK"/>
</dbReference>
<dbReference type="Proteomes" id="UP000007799">
    <property type="component" value="Unassembled WGS sequence"/>
</dbReference>
<dbReference type="AlphaFoldDB" id="F2U495"/>
<keyword evidence="4" id="KW-0808">Transferase</keyword>
<evidence type="ECO:0000313" key="5">
    <source>
        <dbReference type="Proteomes" id="UP000007799"/>
    </source>
</evidence>
<sequence>MAAQHKPLEIIPKKLRKTLPFEDDDVHTVIKAWYIDSVPVFLDDPDSHSTASERITETMLSALRLRDTPIKVFVVVSNAQLSVIARSTGSIILQIASSKLDEFQVDSRSSPSCFAFSFHSSTLGVDYINVFQVKPKYEALVAPCLEQCKVKQRPHRMSKINPKHQQHSGKHVLGVFQGVLLGSTAVASKHRDDVCRGAADKLKRRQRRAHTRLLPVAIVLTADSIRYAEVLADRDFEHVLLKTISHATVLDDGHTRELFAFIESDDRLDNFTCHLIYVQRGVADRLCQLIGQAKEQQKRLSEMSVDQPDDKPGGAFRTLPDTANSNPSDLANAQIDRDKLTSVSVLGTGQFGRVWFANLTKETNENTNTDDASSSSGSSSDDDFMPCAVKMLRSESTDDHAEEFLNECRMMQGLDHPNVLRLLGVCIEARPYLAVLEMMHYGDLNKVLKTCRRKELILTVLEQLLLIEQAAAGMVYLTSQGIVHMDVAARNMLLHSSNSVKIADFGVAQRVDPSNGKYRLRAPMRLPVRWMAPETLKGKPIYFSERTDIYSFAIFMWEVFTYGQLPFREFKSRDARDKIIAGHIPETPAYMMLMLGQGPGSETNVCRHAQLRPQQTSGTGASRTPRRVTLGATLNASLSQNHRRLSKRASIVRRQSRKGSMGPAPRRTAANSTSLATMAEEPEGDDAVEKPTKSFDDEENWTGTIKRKKSLRQRNSSTASMTSAGPTKAAEEPVKVEGKEHSLVRRDSVEMDLNMFDDGSKFTEFGDSGKL</sequence>
<protein>
    <submittedName>
        <fullName evidence="4">TK/HMTK protein kinase</fullName>
    </submittedName>
</protein>
<dbReference type="PROSITE" id="PS50011">
    <property type="entry name" value="PROTEIN_KINASE_DOM"/>
    <property type="match status" value="1"/>
</dbReference>
<dbReference type="InterPro" id="IPR006020">
    <property type="entry name" value="PTB/PI_dom"/>
</dbReference>
<feature type="compositionally biased region" description="Basic residues" evidence="1">
    <location>
        <begin position="641"/>
        <end position="657"/>
    </location>
</feature>
<dbReference type="STRING" id="946362.F2U495"/>
<dbReference type="RefSeq" id="XP_004995697.1">
    <property type="nucleotide sequence ID" value="XM_004995640.1"/>
</dbReference>
<dbReference type="InterPro" id="IPR011993">
    <property type="entry name" value="PH-like_dom_sf"/>
</dbReference>
<feature type="region of interest" description="Disordered" evidence="1">
    <location>
        <begin position="639"/>
        <end position="741"/>
    </location>
</feature>